<keyword evidence="5" id="KW-0411">Iron-sulfur</keyword>
<evidence type="ECO:0000313" key="9">
    <source>
        <dbReference type="EMBL" id="EAT14451.1"/>
    </source>
</evidence>
<dbReference type="InterPro" id="IPR052378">
    <property type="entry name" value="NosR_regulator"/>
</dbReference>
<keyword evidence="4" id="KW-0408">Iron</keyword>
<comment type="subcellular location">
    <subcellularLocation>
        <location evidence="1">Cell membrane</location>
    </subcellularLocation>
</comment>
<reference evidence="9" key="2">
    <citation type="submission" date="2006-05" db="EMBL/GenBank/DDBJ databases">
        <title>Sequencing of the draft genome and assembly of Desulfuromonas acetoxidans DSM 684.</title>
        <authorList>
            <consortium name="US DOE Joint Genome Institute (JGI-PGF)"/>
            <person name="Copeland A."/>
            <person name="Lucas S."/>
            <person name="Lapidus A."/>
            <person name="Barry K."/>
            <person name="Detter J.C."/>
            <person name="Glavina del Rio T."/>
            <person name="Hammon N."/>
            <person name="Israni S."/>
            <person name="Dalin E."/>
            <person name="Tice H."/>
            <person name="Bruce D."/>
            <person name="Pitluck S."/>
            <person name="Richardson P."/>
        </authorList>
    </citation>
    <scope>NUCLEOTIDE SEQUENCE [LARGE SCALE GENOMIC DNA]</scope>
    <source>
        <strain evidence="9">DSM 684</strain>
    </source>
</reference>
<dbReference type="GO" id="GO:0051536">
    <property type="term" value="F:iron-sulfur cluster binding"/>
    <property type="evidence" value="ECO:0007669"/>
    <property type="project" value="UniProtKB-KW"/>
</dbReference>
<gene>
    <name evidence="9" type="ORF">Dace_0459</name>
</gene>
<dbReference type="GO" id="GO:0046872">
    <property type="term" value="F:metal ion binding"/>
    <property type="evidence" value="ECO:0007669"/>
    <property type="project" value="UniProtKB-KW"/>
</dbReference>
<sequence length="334" mass="38042">MQIKLNIEKMTVVRSIVQWSFFVWILIIGIQFGFFVRHFAMKGESFFVNRPAGVEGFLPIGALASLKHWLYTGQVDRIHPAALVLFLTFLAMSLLAKKSFCSWLCPVGTVSEGLWKFGKWLFGRSFHMWGWLDFLLRGGKYLLLLFFVKILLLDMPVYALEQFLQTPYWAISDVKMLYFFTNMSLTTIFVLLLLAGLSLFYKNFWCRYLCPYGALLGLISFFSPLKIRRNVLTCTDCGLCSRACPSRLNVHRLKTVSSPECSGCLSCVDACPTAAVQMRLSLWSASLPRWTFPVVVLVVYAGGVTLGMVTGHWDSSLGYEDYQRLIPMTNFLSH</sequence>
<feature type="transmembrane region" description="Helical" evidence="7">
    <location>
        <begin position="141"/>
        <end position="159"/>
    </location>
</feature>
<proteinExistence type="predicted"/>
<keyword evidence="3" id="KW-0479">Metal-binding</keyword>
<feature type="domain" description="4Fe-4S ferredoxin-type" evidence="8">
    <location>
        <begin position="252"/>
        <end position="281"/>
    </location>
</feature>
<dbReference type="PANTHER" id="PTHR30224">
    <property type="entry name" value="ELECTRON TRANSPORT PROTEIN"/>
    <property type="match status" value="1"/>
</dbReference>
<dbReference type="InterPro" id="IPR017896">
    <property type="entry name" value="4Fe4S_Fe-S-bd"/>
</dbReference>
<dbReference type="InterPro" id="IPR017900">
    <property type="entry name" value="4Fe4S_Fe_S_CS"/>
</dbReference>
<dbReference type="SUPFAM" id="SSF54862">
    <property type="entry name" value="4Fe-4S ferredoxins"/>
    <property type="match status" value="1"/>
</dbReference>
<evidence type="ECO:0000256" key="5">
    <source>
        <dbReference type="ARBA" id="ARBA00023014"/>
    </source>
</evidence>
<organism evidence="9 10">
    <name type="scientific">Desulfuromonas acetoxidans (strain DSM 684 / 11070)</name>
    <dbReference type="NCBI Taxonomy" id="281689"/>
    <lineage>
        <taxon>Bacteria</taxon>
        <taxon>Pseudomonadati</taxon>
        <taxon>Thermodesulfobacteriota</taxon>
        <taxon>Desulfuromonadia</taxon>
        <taxon>Desulfuromonadales</taxon>
        <taxon>Desulfuromonadaceae</taxon>
        <taxon>Desulfuromonas</taxon>
    </lineage>
</organism>
<dbReference type="PROSITE" id="PS51379">
    <property type="entry name" value="4FE4S_FER_2"/>
    <property type="match status" value="2"/>
</dbReference>
<keyword evidence="10" id="KW-1185">Reference proteome</keyword>
<dbReference type="PANTHER" id="PTHR30224:SF4">
    <property type="entry name" value="ELECTRON TRANSPORT PROTEIN YCCM-RELATED"/>
    <property type="match status" value="1"/>
</dbReference>
<feature type="transmembrane region" description="Helical" evidence="7">
    <location>
        <begin position="78"/>
        <end position="96"/>
    </location>
</feature>
<evidence type="ECO:0000256" key="1">
    <source>
        <dbReference type="ARBA" id="ARBA00004236"/>
    </source>
</evidence>
<dbReference type="Pfam" id="PF12801">
    <property type="entry name" value="Fer4_5"/>
    <property type="match status" value="2"/>
</dbReference>
<protein>
    <submittedName>
        <fullName evidence="9">4Fe-4S ferredoxin, iron-sulfur binding</fullName>
    </submittedName>
</protein>
<feature type="transmembrane region" description="Helical" evidence="7">
    <location>
        <begin position="179"/>
        <end position="201"/>
    </location>
</feature>
<evidence type="ECO:0000256" key="7">
    <source>
        <dbReference type="SAM" id="Phobius"/>
    </source>
</evidence>
<keyword evidence="7" id="KW-0812">Transmembrane</keyword>
<feature type="transmembrane region" description="Helical" evidence="7">
    <location>
        <begin position="290"/>
        <end position="309"/>
    </location>
</feature>
<comment type="caution">
    <text evidence="9">The sequence shown here is derived from an EMBL/GenBank/DDBJ whole genome shotgun (WGS) entry which is preliminary data.</text>
</comment>
<keyword evidence="7" id="KW-1133">Transmembrane helix</keyword>
<dbReference type="GO" id="GO:0005886">
    <property type="term" value="C:plasma membrane"/>
    <property type="evidence" value="ECO:0007669"/>
    <property type="project" value="UniProtKB-SubCell"/>
</dbReference>
<dbReference type="OrthoDB" id="9784262at2"/>
<dbReference type="EMBL" id="AAEW02000026">
    <property type="protein sequence ID" value="EAT14451.1"/>
    <property type="molecule type" value="Genomic_DNA"/>
</dbReference>
<dbReference type="RefSeq" id="WP_006002728.1">
    <property type="nucleotide sequence ID" value="NZ_AAEW02000026.1"/>
</dbReference>
<evidence type="ECO:0000313" key="10">
    <source>
        <dbReference type="Proteomes" id="UP000005695"/>
    </source>
</evidence>
<dbReference type="AlphaFoldDB" id="Q1JW37"/>
<dbReference type="Proteomes" id="UP000005695">
    <property type="component" value="Unassembled WGS sequence"/>
</dbReference>
<accession>Q1JW37</accession>
<feature type="transmembrane region" description="Helical" evidence="7">
    <location>
        <begin position="21"/>
        <end position="40"/>
    </location>
</feature>
<evidence type="ECO:0000259" key="8">
    <source>
        <dbReference type="PROSITE" id="PS51379"/>
    </source>
</evidence>
<dbReference type="Gene3D" id="3.30.70.20">
    <property type="match status" value="1"/>
</dbReference>
<evidence type="ECO:0000256" key="4">
    <source>
        <dbReference type="ARBA" id="ARBA00023004"/>
    </source>
</evidence>
<keyword evidence="6 7" id="KW-0472">Membrane</keyword>
<evidence type="ECO:0000256" key="3">
    <source>
        <dbReference type="ARBA" id="ARBA00022723"/>
    </source>
</evidence>
<keyword evidence="2" id="KW-1003">Cell membrane</keyword>
<reference evidence="9" key="1">
    <citation type="submission" date="2006-05" db="EMBL/GenBank/DDBJ databases">
        <title>Annotation of the draft genome assembly of Desulfuromonas acetoxidans DSM 684.</title>
        <authorList>
            <consortium name="US DOE Joint Genome Institute (JGI-ORNL)"/>
            <person name="Larimer F."/>
            <person name="Land M."/>
            <person name="Hauser L."/>
        </authorList>
    </citation>
    <scope>NUCLEOTIDE SEQUENCE [LARGE SCALE GENOMIC DNA]</scope>
    <source>
        <strain evidence="9">DSM 684</strain>
    </source>
</reference>
<evidence type="ECO:0000256" key="6">
    <source>
        <dbReference type="ARBA" id="ARBA00023136"/>
    </source>
</evidence>
<name>Q1JW37_DESA6</name>
<dbReference type="PROSITE" id="PS00198">
    <property type="entry name" value="4FE4S_FER_1"/>
    <property type="match status" value="2"/>
</dbReference>
<feature type="domain" description="4Fe-4S ferredoxin-type" evidence="8">
    <location>
        <begin position="225"/>
        <end position="246"/>
    </location>
</feature>
<evidence type="ECO:0000256" key="2">
    <source>
        <dbReference type="ARBA" id="ARBA00022475"/>
    </source>
</evidence>